<feature type="domain" description="RES" evidence="1">
    <location>
        <begin position="70"/>
        <end position="215"/>
    </location>
</feature>
<dbReference type="EMBL" id="FMUN01000003">
    <property type="protein sequence ID" value="SCY10979.1"/>
    <property type="molecule type" value="Genomic_DNA"/>
</dbReference>
<evidence type="ECO:0000313" key="3">
    <source>
        <dbReference type="Proteomes" id="UP000183104"/>
    </source>
</evidence>
<dbReference type="Pfam" id="PF08808">
    <property type="entry name" value="RES"/>
    <property type="match status" value="1"/>
</dbReference>
<organism evidence="2 3">
    <name type="scientific">Thiohalorhabdus denitrificans</name>
    <dbReference type="NCBI Taxonomy" id="381306"/>
    <lineage>
        <taxon>Bacteria</taxon>
        <taxon>Pseudomonadati</taxon>
        <taxon>Pseudomonadota</taxon>
        <taxon>Gammaproteobacteria</taxon>
        <taxon>Thiohalorhabdales</taxon>
        <taxon>Thiohalorhabdaceae</taxon>
        <taxon>Thiohalorhabdus</taxon>
    </lineage>
</organism>
<reference evidence="3" key="1">
    <citation type="submission" date="2016-10" db="EMBL/GenBank/DDBJ databases">
        <authorList>
            <person name="Varghese N."/>
        </authorList>
    </citation>
    <scope>NUCLEOTIDE SEQUENCE [LARGE SCALE GENOMIC DNA]</scope>
    <source>
        <strain evidence="3">HL 19</strain>
    </source>
</reference>
<protein>
    <submittedName>
        <fullName evidence="2">RES domain-containing protein</fullName>
    </submittedName>
</protein>
<sequence>MRVPEPDELAGHARILGGWVWRMVEGQHYALTRQLVETQADQARLEELLEGSKPAYPAGTEHLDYLLKTPFRYQPPKRGGSRFRRPHAPYGAFYAAEHRRTALAELAFHRYRFFYVSEGTDLPHQEAQLTAFAAGYRTGQALDLTVGELARDRERWTHPADYTATQALGEHAANAGMQAIRYESARDPATDGQGNGVGRNLAILAPAAFQPPHHVGPQTWYLYLGEVEASARRALADPDERFVFPRSMFEMPAPVG</sequence>
<evidence type="ECO:0000259" key="1">
    <source>
        <dbReference type="SMART" id="SM00953"/>
    </source>
</evidence>
<proteinExistence type="predicted"/>
<dbReference type="RefSeq" id="WP_231627356.1">
    <property type="nucleotide sequence ID" value="NZ_FMUN01000003.1"/>
</dbReference>
<dbReference type="SMART" id="SM00953">
    <property type="entry name" value="RES"/>
    <property type="match status" value="1"/>
</dbReference>
<accession>A0A1G5D7Z9</accession>
<dbReference type="InterPro" id="IPR014914">
    <property type="entry name" value="RES_dom"/>
</dbReference>
<dbReference type="STRING" id="381306.AN478_07315"/>
<dbReference type="AlphaFoldDB" id="A0A1G5D7Z9"/>
<evidence type="ECO:0000313" key="2">
    <source>
        <dbReference type="EMBL" id="SCY10979.1"/>
    </source>
</evidence>
<dbReference type="Proteomes" id="UP000183104">
    <property type="component" value="Unassembled WGS sequence"/>
</dbReference>
<keyword evidence="3" id="KW-1185">Reference proteome</keyword>
<gene>
    <name evidence="2" type="ORF">SAMN05661077_1229</name>
</gene>
<name>A0A1G5D7Z9_9GAMM</name>